<comment type="caution">
    <text evidence="1">The sequence shown here is derived from an EMBL/GenBank/DDBJ whole genome shotgun (WGS) entry which is preliminary data.</text>
</comment>
<evidence type="ECO:0000313" key="2">
    <source>
        <dbReference type="Proteomes" id="UP001499988"/>
    </source>
</evidence>
<dbReference type="PANTHER" id="PTHR38471">
    <property type="entry name" value="FOUR HELIX BUNDLE PROTEIN"/>
    <property type="match status" value="1"/>
</dbReference>
<name>A0ABP9EEB1_9GAMM</name>
<dbReference type="Pfam" id="PF05635">
    <property type="entry name" value="23S_rRNA_IVP"/>
    <property type="match status" value="1"/>
</dbReference>
<keyword evidence="2" id="KW-1185">Reference proteome</keyword>
<dbReference type="InterPro" id="IPR036583">
    <property type="entry name" value="23S_rRNA_IVS_sf"/>
</dbReference>
<dbReference type="EMBL" id="BAABJZ010000006">
    <property type="protein sequence ID" value="GAA4875151.1"/>
    <property type="molecule type" value="Genomic_DNA"/>
</dbReference>
<dbReference type="NCBIfam" id="TIGR02436">
    <property type="entry name" value="four helix bundle protein"/>
    <property type="match status" value="1"/>
</dbReference>
<dbReference type="Proteomes" id="UP001499988">
    <property type="component" value="Unassembled WGS sequence"/>
</dbReference>
<reference evidence="2" key="1">
    <citation type="journal article" date="2019" name="Int. J. Syst. Evol. Microbiol.">
        <title>The Global Catalogue of Microorganisms (GCM) 10K type strain sequencing project: providing services to taxonomists for standard genome sequencing and annotation.</title>
        <authorList>
            <consortium name="The Broad Institute Genomics Platform"/>
            <consortium name="The Broad Institute Genome Sequencing Center for Infectious Disease"/>
            <person name="Wu L."/>
            <person name="Ma J."/>
        </authorList>
    </citation>
    <scope>NUCLEOTIDE SEQUENCE [LARGE SCALE GENOMIC DNA]</scope>
    <source>
        <strain evidence="2">JCM 18401</strain>
    </source>
</reference>
<sequence length="115" mass="13297">MDFEKLEVWQRAFHLSCELYKRTDRLRDLALRSQLTRSGLSVPSNIAEGMARRSDKDKLRFLDIARASLAELRTQAIIGAEIQYLETDFSNFCVAETRELGAMLTGLMKWIEQKL</sequence>
<dbReference type="PANTHER" id="PTHR38471:SF2">
    <property type="entry name" value="FOUR HELIX BUNDLE PROTEIN"/>
    <property type="match status" value="1"/>
</dbReference>
<organism evidence="1 2">
    <name type="scientific">Ferrimonas pelagia</name>
    <dbReference type="NCBI Taxonomy" id="1177826"/>
    <lineage>
        <taxon>Bacteria</taxon>
        <taxon>Pseudomonadati</taxon>
        <taxon>Pseudomonadota</taxon>
        <taxon>Gammaproteobacteria</taxon>
        <taxon>Alteromonadales</taxon>
        <taxon>Ferrimonadaceae</taxon>
        <taxon>Ferrimonas</taxon>
    </lineage>
</organism>
<accession>A0ABP9EEB1</accession>
<dbReference type="CDD" id="cd16377">
    <property type="entry name" value="23S_rRNA_IVP_like"/>
    <property type="match status" value="1"/>
</dbReference>
<dbReference type="SUPFAM" id="SSF158446">
    <property type="entry name" value="IVS-encoded protein-like"/>
    <property type="match status" value="1"/>
</dbReference>
<gene>
    <name evidence="1" type="ORF">GCM10023333_05450</name>
</gene>
<dbReference type="Gene3D" id="1.20.1440.60">
    <property type="entry name" value="23S rRNA-intervening sequence"/>
    <property type="match status" value="1"/>
</dbReference>
<protein>
    <submittedName>
        <fullName evidence="1">Four helix bundle protein</fullName>
    </submittedName>
</protein>
<dbReference type="InterPro" id="IPR012657">
    <property type="entry name" value="23S_rRNA-intervening_sequence"/>
</dbReference>
<dbReference type="RefSeq" id="WP_345333167.1">
    <property type="nucleotide sequence ID" value="NZ_BAABJZ010000006.1"/>
</dbReference>
<dbReference type="NCBIfam" id="NF008912">
    <property type="entry name" value="PRK12275.1-6"/>
    <property type="match status" value="1"/>
</dbReference>
<proteinExistence type="predicted"/>
<evidence type="ECO:0000313" key="1">
    <source>
        <dbReference type="EMBL" id="GAA4875151.1"/>
    </source>
</evidence>